<gene>
    <name evidence="1" type="ORF">GCM10011588_39160</name>
</gene>
<reference evidence="1" key="2">
    <citation type="submission" date="2020-09" db="EMBL/GenBank/DDBJ databases">
        <authorList>
            <person name="Sun Q."/>
            <person name="Zhou Y."/>
        </authorList>
    </citation>
    <scope>NUCLEOTIDE SEQUENCE</scope>
    <source>
        <strain evidence="1">CGMCC 4.3508</strain>
    </source>
</reference>
<dbReference type="EMBL" id="BMMH01000007">
    <property type="protein sequence ID" value="GGL20521.1"/>
    <property type="molecule type" value="Genomic_DNA"/>
</dbReference>
<dbReference type="InterPro" id="IPR011989">
    <property type="entry name" value="ARM-like"/>
</dbReference>
<dbReference type="Gene3D" id="1.25.10.10">
    <property type="entry name" value="Leucine-rich Repeat Variant"/>
    <property type="match status" value="1"/>
</dbReference>
<name>A0A917VW18_9NOCA</name>
<dbReference type="Proteomes" id="UP000638263">
    <property type="component" value="Unassembled WGS sequence"/>
</dbReference>
<dbReference type="SUPFAM" id="SSF48371">
    <property type="entry name" value="ARM repeat"/>
    <property type="match status" value="1"/>
</dbReference>
<sequence length="1475" mass="163438">MSPRSGGEADKIGNSYEAAWIVARMLDVLQGHASWIKIEPLGDLRDGAEFVIRRNDGVDEAHQVKRQFGNANAWNSGAFDQLRIWDAALQHSRAHRQFHFVSTVPFRKLQELADRTRSSDDLASFLTEGLPNPLEELFSELTHRYQGANDAYCVLRGLYVRVIDDRELRHNNAALAALLLEGAPDLPARASLVELIERCLGRTVHASDLIEFLADYGLRRRLLTNLLSLIEQVQAETLTWLQRVEQQQLQPVIARVAAQRIRETLWPTPVTFLVGAAGAGKTAVLHQTVELFAADGLVTLVISLDRYGSLGSTRELGRHLGFETSPVTALAAARRPAVLVVDQLDAVSMVSGRLPENFNVVADLIVEARAFPDLRVVLGCRQFDVDNDHRIRTLMSRHDASVVSVEPLTDHQVDTAIAAMGMAAVALTTYQRDILRLPLHLSLLATIAHEPRALDFTNSQSLFDAYWDYKRRAIRSRGGVQEGVDAATGQLARAISNRQQLTVPIAMLDIDSSTTDLLISEQLLVRDGAHICFFHEALFDYAFARQWVRREDSLVSFLAASEQELFRRGQVRQIMTHLRTSDPVRFVSEVRAMLTSTEVRFHIKDVALVVLGGIDDPSSAELQLLFDVLDAVPELDSSIWSRLRTPSWFDRFDADGLLSCWLEGSEEQRRRAISVMTGVGPAQENRMTDLLMGRRDDPDFPGWVRHLARCLTFQSSHKSIEVLVDCVRAGGYDPDADQLWFRMLDVAVTRPDWVVEVLAAYFLRPPALEPGESGKIAILTQRYTFLEQVVTTVATTAPASFCTSLLPYLLQVMAATEYRDQGDRPLDDAHFSCRIPGAEHRDDAAEVLFAAMGTAIRAMAANELATLRPIMELLAEDRHDAAQWLLYQGFLGDGVVFADWAFAVMMQGAWRFMCGYVSNSVWVAREVLQSICPHLTHEQHQRLETVIRDLRFEWENRGPGWYAFNLLSGMCEERLTETGRRRLGEFRRRFQINQPPEPEGIVVFSVKAPIPAERARRMSDDNWLQAMDVHDGERETASQTGGAREQARVLEELTKDEPRRFAQLALRLTPTVAADYSNAILLGLGAASIVDWPDTVFEVVRHIASMNNADNDLFFGFALHPYAAAVPLDIVETLRDRMVNATDPGNDGIQAWQREEVGGQHADILTSGINTARGSLARTLAGLLAPDADGERTTLVVPVLNRMAEDPSVSVRATAALLVGASMRHAPAAARAAFTRLIDTDDRLLATPPVRQLLIYLGNDDPATAMPVVERMLASTHPSVREEGGRLATFAALEWRRTEALAVAQALGAEVRQGIAQVAAHRLTTTSETAAAVAILNRLFHDPAPMVRQSAADVAAVLRGQALLPFTPVLREFISSPAFVEGISQLLITLENAPDKIDDLVLRSVRQFITTAGTDVGDISTHAAAESQHVGRLIIRGLTQTDNPDHRSALLDAIDELIRLGSFGINDMVNALERG</sequence>
<comment type="caution">
    <text evidence="1">The sequence shown here is derived from an EMBL/GenBank/DDBJ whole genome shotgun (WGS) entry which is preliminary data.</text>
</comment>
<keyword evidence="2" id="KW-1185">Reference proteome</keyword>
<evidence type="ECO:0000313" key="1">
    <source>
        <dbReference type="EMBL" id="GGL20521.1"/>
    </source>
</evidence>
<accession>A0A917VW18</accession>
<organism evidence="1 2">
    <name type="scientific">Nocardia jinanensis</name>
    <dbReference type="NCBI Taxonomy" id="382504"/>
    <lineage>
        <taxon>Bacteria</taxon>
        <taxon>Bacillati</taxon>
        <taxon>Actinomycetota</taxon>
        <taxon>Actinomycetes</taxon>
        <taxon>Mycobacteriales</taxon>
        <taxon>Nocardiaceae</taxon>
        <taxon>Nocardia</taxon>
    </lineage>
</organism>
<evidence type="ECO:0008006" key="3">
    <source>
        <dbReference type="Google" id="ProtNLM"/>
    </source>
</evidence>
<dbReference type="SUPFAM" id="SSF52540">
    <property type="entry name" value="P-loop containing nucleoside triphosphate hydrolases"/>
    <property type="match status" value="1"/>
</dbReference>
<protein>
    <recommendedName>
        <fullName evidence="3">ATP-binding protein</fullName>
    </recommendedName>
</protein>
<dbReference type="InterPro" id="IPR016024">
    <property type="entry name" value="ARM-type_fold"/>
</dbReference>
<proteinExistence type="predicted"/>
<reference evidence="1" key="1">
    <citation type="journal article" date="2014" name="Int. J. Syst. Evol. Microbiol.">
        <title>Complete genome sequence of Corynebacterium casei LMG S-19264T (=DSM 44701T), isolated from a smear-ripened cheese.</title>
        <authorList>
            <consortium name="US DOE Joint Genome Institute (JGI-PGF)"/>
            <person name="Walter F."/>
            <person name="Albersmeier A."/>
            <person name="Kalinowski J."/>
            <person name="Ruckert C."/>
        </authorList>
    </citation>
    <scope>NUCLEOTIDE SEQUENCE</scope>
    <source>
        <strain evidence="1">CGMCC 4.3508</strain>
    </source>
</reference>
<evidence type="ECO:0000313" key="2">
    <source>
        <dbReference type="Proteomes" id="UP000638263"/>
    </source>
</evidence>
<dbReference type="InterPro" id="IPR027417">
    <property type="entry name" value="P-loop_NTPase"/>
</dbReference>